<dbReference type="AlphaFoldDB" id="F0KPP3"/>
<reference key="1">
    <citation type="submission" date="2010-08" db="EMBL/GenBank/DDBJ databases">
        <title>The genome sequence of a nonpathogenic wastewater-adapted bacterium Acinetobacter calcoaceticus PHEA-2 and comparative genomics insights into environmental adaptation.</title>
        <authorList>
            <person name="Zhan Y."/>
            <person name="Yan Y."/>
            <person name="Zhang W."/>
            <person name="Chen M."/>
            <person name="Ping S."/>
            <person name="Lu W."/>
            <person name="Lin M."/>
        </authorList>
    </citation>
    <scope>NUCLEOTIDE SEQUENCE</scope>
    <source>
        <strain>PHEA-2</strain>
    </source>
</reference>
<proteinExistence type="predicted"/>
<reference evidence="1 2" key="2">
    <citation type="journal article" date="2011" name="J. Bacteriol.">
        <title>Genome sequence of Acinetobacter calcoaceticus PHEA-2, isolated from industry wastewater.</title>
        <authorList>
            <person name="Zhan Y."/>
            <person name="Yan Y."/>
            <person name="Zhang W."/>
            <person name="Yu H."/>
            <person name="Chen M."/>
            <person name="Lu W."/>
            <person name="Ping S."/>
            <person name="Peng Z."/>
            <person name="Yuan M."/>
            <person name="Zhou Z."/>
            <person name="Elmerich C."/>
            <person name="Lin M."/>
        </authorList>
    </citation>
    <scope>NUCLEOTIDE SEQUENCE [LARGE SCALE GENOMIC DNA]</scope>
    <source>
        <strain evidence="1 2">PHEA-2</strain>
    </source>
</reference>
<dbReference type="eggNOG" id="ENOG502ZBJB">
    <property type="taxonomic scope" value="Bacteria"/>
</dbReference>
<sequence length="399" mass="46870">MMFDKENFEFSEVNSALSHLTPEEITNLVNDYYSGVKVSELIEHYDIAVLSSKLVSLFPPVKINIECEFCDLPMITKLNSKSSYEQLSRKDIICPKCQHQQNRACTCLKCKEKLKIEELEKKRKQESLNNKKIAYLEQLQKIPSISEEELSLTDKIYLASLLRECLHEDAEYIEEVNQKSITIITPYLEFTSELLQHLLSRRLIIPYLINDLDQFQEEEDGSINYFIYYIKYKINIQPKDGNYQMMLHRLMYPRSDEFLEDSAFCYEFWKKIAFYESMQYLMFKMESVRYDFSPGTKTYTVFQNLVNNFSVGQIYNIIYRAIANSTEQYQSGKITKIHAQNMVISSCEGQGERAIANNWDLTNYARVKDLPQSQISKIFFDSILQISYLGFSEKPTPRL</sequence>
<dbReference type="PATRIC" id="fig|871585.3.peg.1223"/>
<dbReference type="HOGENOM" id="CLU_047556_0_0_6"/>
<keyword evidence="2" id="KW-1185">Reference proteome</keyword>
<name>F0KPP3_ACIP2</name>
<dbReference type="Proteomes" id="UP000007477">
    <property type="component" value="Chromosome"/>
</dbReference>
<protein>
    <submittedName>
        <fullName evidence="1">Uncharacterized protein</fullName>
    </submittedName>
</protein>
<gene>
    <name evidence="1" type="ordered locus">BDGL_001227</name>
</gene>
<evidence type="ECO:0000313" key="2">
    <source>
        <dbReference type="Proteomes" id="UP000007477"/>
    </source>
</evidence>
<dbReference type="RefSeq" id="WP_014206807.1">
    <property type="nucleotide sequence ID" value="NC_016603.1"/>
</dbReference>
<dbReference type="RefSeq" id="YP_004995495.1">
    <property type="nucleotide sequence ID" value="NC_016603.1"/>
</dbReference>
<dbReference type="GeneID" id="11639408"/>
<dbReference type="KEGG" id="acc:BDGL_001227"/>
<dbReference type="EMBL" id="CP002177">
    <property type="protein sequence ID" value="ADY81813.1"/>
    <property type="molecule type" value="Genomic_DNA"/>
</dbReference>
<dbReference type="OrthoDB" id="1495383at2"/>
<evidence type="ECO:0000313" key="1">
    <source>
        <dbReference type="EMBL" id="ADY81813.1"/>
    </source>
</evidence>
<accession>F0KPP3</accession>
<organism evidence="1 2">
    <name type="scientific">Acinetobacter pittii (strain PHEA-2)</name>
    <dbReference type="NCBI Taxonomy" id="871585"/>
    <lineage>
        <taxon>Bacteria</taxon>
        <taxon>Pseudomonadati</taxon>
        <taxon>Pseudomonadota</taxon>
        <taxon>Gammaproteobacteria</taxon>
        <taxon>Moraxellales</taxon>
        <taxon>Moraxellaceae</taxon>
        <taxon>Acinetobacter</taxon>
        <taxon>Acinetobacter calcoaceticus/baumannii complex</taxon>
    </lineage>
</organism>